<proteinExistence type="inferred from homology"/>
<dbReference type="InterPro" id="IPR050295">
    <property type="entry name" value="Plant_2OG-oxidoreductases"/>
</dbReference>
<keyword evidence="2 3" id="KW-0408">Iron</keyword>
<dbReference type="GO" id="GO:0016491">
    <property type="term" value="F:oxidoreductase activity"/>
    <property type="evidence" value="ECO:0007669"/>
    <property type="project" value="UniProtKB-KW"/>
</dbReference>
<dbReference type="PROSITE" id="PS51471">
    <property type="entry name" value="FE2OG_OXY"/>
    <property type="match status" value="1"/>
</dbReference>
<protein>
    <submittedName>
        <fullName evidence="5">Codeine O-demethylase</fullName>
    </submittedName>
</protein>
<dbReference type="Proteomes" id="UP001237642">
    <property type="component" value="Unassembled WGS sequence"/>
</dbReference>
<dbReference type="AlphaFoldDB" id="A0AAD8HRA4"/>
<comment type="caution">
    <text evidence="5">The sequence shown here is derived from an EMBL/GenBank/DDBJ whole genome shotgun (WGS) entry which is preliminary data.</text>
</comment>
<keyword evidence="3" id="KW-0560">Oxidoreductase</keyword>
<organism evidence="5 6">
    <name type="scientific">Heracleum sosnowskyi</name>
    <dbReference type="NCBI Taxonomy" id="360622"/>
    <lineage>
        <taxon>Eukaryota</taxon>
        <taxon>Viridiplantae</taxon>
        <taxon>Streptophyta</taxon>
        <taxon>Embryophyta</taxon>
        <taxon>Tracheophyta</taxon>
        <taxon>Spermatophyta</taxon>
        <taxon>Magnoliopsida</taxon>
        <taxon>eudicotyledons</taxon>
        <taxon>Gunneridae</taxon>
        <taxon>Pentapetalae</taxon>
        <taxon>asterids</taxon>
        <taxon>campanulids</taxon>
        <taxon>Apiales</taxon>
        <taxon>Apiaceae</taxon>
        <taxon>Apioideae</taxon>
        <taxon>apioid superclade</taxon>
        <taxon>Tordylieae</taxon>
        <taxon>Tordyliinae</taxon>
        <taxon>Heracleum</taxon>
    </lineage>
</organism>
<dbReference type="InterPro" id="IPR005123">
    <property type="entry name" value="Oxoglu/Fe-dep_dioxygenase_dom"/>
</dbReference>
<dbReference type="GO" id="GO:0046872">
    <property type="term" value="F:metal ion binding"/>
    <property type="evidence" value="ECO:0007669"/>
    <property type="project" value="UniProtKB-KW"/>
</dbReference>
<comment type="similarity">
    <text evidence="3">Belongs to the iron/ascorbate-dependent oxidoreductase family.</text>
</comment>
<keyword evidence="6" id="KW-1185">Reference proteome</keyword>
<evidence type="ECO:0000313" key="6">
    <source>
        <dbReference type="Proteomes" id="UP001237642"/>
    </source>
</evidence>
<sequence>MEGYGNDPVFSEHQILDWTDRVYLITNPEDQRKFQLWPQNPENFRKILQEYSERIKLLNEFILKALSRSLKLKENCFLDQYGENANMVARFNYYPPCPRPDLTLGIKPHADGSAITYLFQDNEVEGLQILKDDQWFSVPTVTNALLVNVGDQVEIMSNGIFKSPLHRAVTNSERERMTVAVFCFPDASRDIEPAEELITETSPRLYKKIKNYLGSYFENYQQGKRTIEAAKI</sequence>
<gene>
    <name evidence="5" type="ORF">POM88_037281</name>
</gene>
<evidence type="ECO:0000313" key="5">
    <source>
        <dbReference type="EMBL" id="KAK1371189.1"/>
    </source>
</evidence>
<evidence type="ECO:0000256" key="2">
    <source>
        <dbReference type="ARBA" id="ARBA00023004"/>
    </source>
</evidence>
<keyword evidence="1 3" id="KW-0479">Metal-binding</keyword>
<dbReference type="InterPro" id="IPR044861">
    <property type="entry name" value="IPNS-like_FE2OG_OXY"/>
</dbReference>
<dbReference type="PANTHER" id="PTHR47991">
    <property type="entry name" value="OXOGLUTARATE/IRON-DEPENDENT DIOXYGENASE"/>
    <property type="match status" value="1"/>
</dbReference>
<name>A0AAD8HRA4_9APIA</name>
<dbReference type="Gene3D" id="2.60.120.330">
    <property type="entry name" value="B-lactam Antibiotic, Isopenicillin N Synthase, Chain"/>
    <property type="match status" value="1"/>
</dbReference>
<dbReference type="SUPFAM" id="SSF51197">
    <property type="entry name" value="Clavaminate synthase-like"/>
    <property type="match status" value="1"/>
</dbReference>
<dbReference type="InterPro" id="IPR027443">
    <property type="entry name" value="IPNS-like_sf"/>
</dbReference>
<dbReference type="EMBL" id="JAUIZM010000008">
    <property type="protein sequence ID" value="KAK1371189.1"/>
    <property type="molecule type" value="Genomic_DNA"/>
</dbReference>
<evidence type="ECO:0000259" key="4">
    <source>
        <dbReference type="PROSITE" id="PS51471"/>
    </source>
</evidence>
<reference evidence="5" key="2">
    <citation type="submission" date="2023-05" db="EMBL/GenBank/DDBJ databases">
        <authorList>
            <person name="Schelkunov M.I."/>
        </authorList>
    </citation>
    <scope>NUCLEOTIDE SEQUENCE</scope>
    <source>
        <strain evidence="5">Hsosn_3</strain>
        <tissue evidence="5">Leaf</tissue>
    </source>
</reference>
<evidence type="ECO:0000256" key="1">
    <source>
        <dbReference type="ARBA" id="ARBA00022723"/>
    </source>
</evidence>
<evidence type="ECO:0000256" key="3">
    <source>
        <dbReference type="RuleBase" id="RU003682"/>
    </source>
</evidence>
<feature type="domain" description="Fe2OG dioxygenase" evidence="4">
    <location>
        <begin position="84"/>
        <end position="185"/>
    </location>
</feature>
<accession>A0AAD8HRA4</accession>
<dbReference type="Pfam" id="PF03171">
    <property type="entry name" value="2OG-FeII_Oxy"/>
    <property type="match status" value="1"/>
</dbReference>
<reference evidence="5" key="1">
    <citation type="submission" date="2023-02" db="EMBL/GenBank/DDBJ databases">
        <title>Genome of toxic invasive species Heracleum sosnowskyi carries increased number of genes despite the absence of recent whole-genome duplications.</title>
        <authorList>
            <person name="Schelkunov M."/>
            <person name="Shtratnikova V."/>
            <person name="Makarenko M."/>
            <person name="Klepikova A."/>
            <person name="Omelchenko D."/>
            <person name="Novikova G."/>
            <person name="Obukhova E."/>
            <person name="Bogdanov V."/>
            <person name="Penin A."/>
            <person name="Logacheva M."/>
        </authorList>
    </citation>
    <scope>NUCLEOTIDE SEQUENCE</scope>
    <source>
        <strain evidence="5">Hsosn_3</strain>
        <tissue evidence="5">Leaf</tissue>
    </source>
</reference>